<proteinExistence type="inferred from homology"/>
<dbReference type="SUPFAM" id="SSF51419">
    <property type="entry name" value="PLP-binding barrel"/>
    <property type="match status" value="1"/>
</dbReference>
<dbReference type="Pfam" id="PF01168">
    <property type="entry name" value="Ala_racemase_N"/>
    <property type="match status" value="1"/>
</dbReference>
<dbReference type="NCBIfam" id="TIGR00044">
    <property type="entry name" value="YggS family pyridoxal phosphate-dependent enzyme"/>
    <property type="match status" value="1"/>
</dbReference>
<dbReference type="EMBL" id="CP050804">
    <property type="protein sequence ID" value="QJC21453.1"/>
    <property type="molecule type" value="Genomic_DNA"/>
</dbReference>
<feature type="domain" description="Alanine racemase N-terminal" evidence="4">
    <location>
        <begin position="66"/>
        <end position="234"/>
    </location>
</feature>
<dbReference type="Proteomes" id="UP000502298">
    <property type="component" value="Chromosome"/>
</dbReference>
<accession>A0A6H2EKC9</accession>
<dbReference type="KEGG" id="arca:HC352_02240"/>
<dbReference type="InterPro" id="IPR001608">
    <property type="entry name" value="Ala_racemase_N"/>
</dbReference>
<name>A0A6H2EKC9_9ACTO</name>
<evidence type="ECO:0000256" key="2">
    <source>
        <dbReference type="PIRSR" id="PIRSR004848-1"/>
    </source>
</evidence>
<dbReference type="CDD" id="cd00635">
    <property type="entry name" value="PLPDE_III_YBL036c_like"/>
    <property type="match status" value="1"/>
</dbReference>
<evidence type="ECO:0000313" key="6">
    <source>
        <dbReference type="Proteomes" id="UP000502298"/>
    </source>
</evidence>
<dbReference type="InterPro" id="IPR011078">
    <property type="entry name" value="PyrdxlP_homeostasis"/>
</dbReference>
<comment type="cofactor">
    <cofactor evidence="2">
        <name>pyridoxal 5'-phosphate</name>
        <dbReference type="ChEBI" id="CHEBI:597326"/>
    </cofactor>
</comment>
<dbReference type="GO" id="GO:0030170">
    <property type="term" value="F:pyridoxal phosphate binding"/>
    <property type="evidence" value="ECO:0007669"/>
    <property type="project" value="InterPro"/>
</dbReference>
<evidence type="ECO:0000256" key="1">
    <source>
        <dbReference type="ARBA" id="ARBA00022898"/>
    </source>
</evidence>
<dbReference type="PIRSF" id="PIRSF004848">
    <property type="entry name" value="YBL036c_PLPDEIII"/>
    <property type="match status" value="1"/>
</dbReference>
<protein>
    <submittedName>
        <fullName evidence="5">YggS family pyridoxal phosphate-dependent enzyme</fullName>
    </submittedName>
</protein>
<organism evidence="5 6">
    <name type="scientific">Arcanobacterium buesumense</name>
    <dbReference type="NCBI Taxonomy" id="2722751"/>
    <lineage>
        <taxon>Bacteria</taxon>
        <taxon>Bacillati</taxon>
        <taxon>Actinomycetota</taxon>
        <taxon>Actinomycetes</taxon>
        <taxon>Actinomycetales</taxon>
        <taxon>Actinomycetaceae</taxon>
        <taxon>Arcanobacterium</taxon>
    </lineage>
</organism>
<dbReference type="AlphaFoldDB" id="A0A6H2EKC9"/>
<comment type="similarity">
    <text evidence="3">Belongs to the pyridoxal phosphate-binding protein YggS/PROSC family.</text>
</comment>
<gene>
    <name evidence="5" type="ORF">HC352_02240</name>
</gene>
<feature type="modified residue" description="N6-(pyridoxal phosphate)lysine" evidence="2">
    <location>
        <position position="34"/>
    </location>
</feature>
<evidence type="ECO:0000259" key="4">
    <source>
        <dbReference type="Pfam" id="PF01168"/>
    </source>
</evidence>
<keyword evidence="1 2" id="KW-0663">Pyridoxal phosphate</keyword>
<reference evidence="5 6" key="1">
    <citation type="submission" date="2020-03" db="EMBL/GenBank/DDBJ databases">
        <title>Complete genome of Arcanobacterium buesumensis sp. nov. strain 2701.</title>
        <authorList>
            <person name="Borowiak M."/>
            <person name="Alssahen M."/>
            <person name="Laemmler C."/>
            <person name="Malorny B."/>
            <person name="Hassan A."/>
            <person name="Prenger-Berninghoff E."/>
            <person name="Ploetz M."/>
            <person name="Abdulmawjood A."/>
        </authorList>
    </citation>
    <scope>NUCLEOTIDE SEQUENCE [LARGE SCALE GENOMIC DNA]</scope>
    <source>
        <strain evidence="5 6">2701</strain>
    </source>
</reference>
<dbReference type="Gene3D" id="3.20.20.10">
    <property type="entry name" value="Alanine racemase"/>
    <property type="match status" value="1"/>
</dbReference>
<dbReference type="PANTHER" id="PTHR10146">
    <property type="entry name" value="PROLINE SYNTHETASE CO-TRANSCRIBED BACTERIAL HOMOLOG PROTEIN"/>
    <property type="match status" value="1"/>
</dbReference>
<dbReference type="RefSeq" id="WP_168917394.1">
    <property type="nucleotide sequence ID" value="NZ_CP050804.1"/>
</dbReference>
<sequence length="238" mass="25618">MMHPIDIADNIARVRDDISRFAHGRHVDLMLAAKHQPLERLAEAYNAGGTLMGHNLIDQLATSTEGLHNAGFFPITSVIGHVQSNKLSVAMQWADRIDTVDSLKTAQRINRRQEARLACGEVTGLYPILLQINSSGASTQFGCSPDSFVELARAISALPSIHIAGVMTIGAQGTDTDIRSSFVLTRRLAEEMRNLPGLADADVLSMGMSSDMRIAIEEGSTVVRVGTAIFGARPAQQA</sequence>
<evidence type="ECO:0000313" key="5">
    <source>
        <dbReference type="EMBL" id="QJC21453.1"/>
    </source>
</evidence>
<dbReference type="InterPro" id="IPR029066">
    <property type="entry name" value="PLP-binding_barrel"/>
</dbReference>
<dbReference type="PANTHER" id="PTHR10146:SF14">
    <property type="entry name" value="PYRIDOXAL PHOSPHATE HOMEOSTASIS PROTEIN"/>
    <property type="match status" value="1"/>
</dbReference>
<evidence type="ECO:0000256" key="3">
    <source>
        <dbReference type="RuleBase" id="RU004514"/>
    </source>
</evidence>
<keyword evidence="6" id="KW-1185">Reference proteome</keyword>